<dbReference type="PROSITE" id="PS51829">
    <property type="entry name" value="P_HOMO_B"/>
    <property type="match status" value="1"/>
</dbReference>
<dbReference type="SUPFAM" id="SSF49785">
    <property type="entry name" value="Galactose-binding domain-like"/>
    <property type="match status" value="1"/>
</dbReference>
<dbReference type="GO" id="GO:0016486">
    <property type="term" value="P:peptide hormone processing"/>
    <property type="evidence" value="ECO:0007669"/>
    <property type="project" value="TreeGrafter"/>
</dbReference>
<dbReference type="InterPro" id="IPR008979">
    <property type="entry name" value="Galactose-bd-like_sf"/>
</dbReference>
<dbReference type="GO" id="GO:0005802">
    <property type="term" value="C:trans-Golgi network"/>
    <property type="evidence" value="ECO:0007669"/>
    <property type="project" value="TreeGrafter"/>
</dbReference>
<dbReference type="InterPro" id="IPR002884">
    <property type="entry name" value="P_dom"/>
</dbReference>
<evidence type="ECO:0000256" key="11">
    <source>
        <dbReference type="PROSITE-ProRule" id="PRU01240"/>
    </source>
</evidence>
<dbReference type="AlphaFoldDB" id="A0A226D246"/>
<evidence type="ECO:0000256" key="3">
    <source>
        <dbReference type="ARBA" id="ARBA00022685"/>
    </source>
</evidence>
<keyword evidence="13" id="KW-1133">Transmembrane helix</keyword>
<dbReference type="Pfam" id="PF00082">
    <property type="entry name" value="Peptidase_S8"/>
    <property type="match status" value="1"/>
</dbReference>
<dbReference type="STRING" id="158441.A0A226D246"/>
<evidence type="ECO:0000256" key="12">
    <source>
        <dbReference type="RuleBase" id="RU003355"/>
    </source>
</evidence>
<dbReference type="Gene3D" id="2.60.120.260">
    <property type="entry name" value="Galactose-binding domain-like"/>
    <property type="match status" value="1"/>
</dbReference>
<evidence type="ECO:0000259" key="15">
    <source>
        <dbReference type="PROSITE" id="PS51829"/>
    </source>
</evidence>
<evidence type="ECO:0000256" key="9">
    <source>
        <dbReference type="ARBA" id="ARBA00035756"/>
    </source>
</evidence>
<evidence type="ECO:0000313" key="16">
    <source>
        <dbReference type="EMBL" id="OXA39289.1"/>
    </source>
</evidence>
<dbReference type="OMA" id="QHVDYLE"/>
<evidence type="ECO:0000256" key="2">
    <source>
        <dbReference type="ARBA" id="ARBA00022670"/>
    </source>
</evidence>
<keyword evidence="13" id="KW-0812">Transmembrane</keyword>
<organism evidence="16 17">
    <name type="scientific">Folsomia candida</name>
    <name type="common">Springtail</name>
    <dbReference type="NCBI Taxonomy" id="158441"/>
    <lineage>
        <taxon>Eukaryota</taxon>
        <taxon>Metazoa</taxon>
        <taxon>Ecdysozoa</taxon>
        <taxon>Arthropoda</taxon>
        <taxon>Hexapoda</taxon>
        <taxon>Collembola</taxon>
        <taxon>Entomobryomorpha</taxon>
        <taxon>Isotomoidea</taxon>
        <taxon>Isotomidae</taxon>
        <taxon>Proisotominae</taxon>
        <taxon>Folsomia</taxon>
    </lineage>
</organism>
<dbReference type="PANTHER" id="PTHR42884:SF3">
    <property type="entry name" value="FURIN-LIKE PROTEASE 1, ISOFORMS 1_1-X_2"/>
    <property type="match status" value="1"/>
</dbReference>
<evidence type="ECO:0000256" key="6">
    <source>
        <dbReference type="ARBA" id="ARBA00022825"/>
    </source>
</evidence>
<evidence type="ECO:0000256" key="7">
    <source>
        <dbReference type="ARBA" id="ARBA00023145"/>
    </source>
</evidence>
<dbReference type="PRINTS" id="PR00723">
    <property type="entry name" value="SUBTILISIN"/>
</dbReference>
<keyword evidence="5 12" id="KW-0378">Hydrolase</keyword>
<keyword evidence="4 14" id="KW-0732">Signal</keyword>
<dbReference type="InterPro" id="IPR034182">
    <property type="entry name" value="Kexin/furin"/>
</dbReference>
<evidence type="ECO:0000256" key="10">
    <source>
        <dbReference type="ARBA" id="ARBA00038993"/>
    </source>
</evidence>
<dbReference type="FunFam" id="3.40.50.200:FF:000001">
    <property type="entry name" value="Furin 2, isoform B"/>
    <property type="match status" value="1"/>
</dbReference>
<evidence type="ECO:0000256" key="1">
    <source>
        <dbReference type="ARBA" id="ARBA00005325"/>
    </source>
</evidence>
<dbReference type="InterPro" id="IPR023827">
    <property type="entry name" value="Peptidase_S8_Asp-AS"/>
</dbReference>
<dbReference type="PANTHER" id="PTHR42884">
    <property type="entry name" value="PROPROTEIN CONVERTASE SUBTILISIN/KEXIN-RELATED"/>
    <property type="match status" value="1"/>
</dbReference>
<dbReference type="GO" id="GO:0000139">
    <property type="term" value="C:Golgi membrane"/>
    <property type="evidence" value="ECO:0007669"/>
    <property type="project" value="TreeGrafter"/>
</dbReference>
<keyword evidence="3" id="KW-0165">Cleavage on pair of basic residues</keyword>
<comment type="catalytic activity">
    <reaction evidence="9">
        <text>Release of mature proteins from their proproteins by cleavage of -Arg-Xaa-Yaa-Arg-|-Zaa- bonds, where Xaa can be any amino acid and Yaa is Arg or Lys. Releases albumin, complement component C3 and von Willebrand factor from their respective precursors.</text>
        <dbReference type="EC" id="3.4.21.75"/>
    </reaction>
</comment>
<dbReference type="PROSITE" id="PS00138">
    <property type="entry name" value="SUBTILASE_SER"/>
    <property type="match status" value="1"/>
</dbReference>
<dbReference type="Proteomes" id="UP000198287">
    <property type="component" value="Unassembled WGS sequence"/>
</dbReference>
<feature type="chain" id="PRO_5012058953" description="furin" evidence="14">
    <location>
        <begin position="19"/>
        <end position="581"/>
    </location>
</feature>
<evidence type="ECO:0000256" key="13">
    <source>
        <dbReference type="SAM" id="Phobius"/>
    </source>
</evidence>
<keyword evidence="13" id="KW-0472">Membrane</keyword>
<dbReference type="SUPFAM" id="SSF52743">
    <property type="entry name" value="Subtilisin-like"/>
    <property type="match status" value="1"/>
</dbReference>
<feature type="signal peptide" evidence="14">
    <location>
        <begin position="1"/>
        <end position="18"/>
    </location>
</feature>
<accession>A0A226D246</accession>
<evidence type="ECO:0000313" key="17">
    <source>
        <dbReference type="Proteomes" id="UP000198287"/>
    </source>
</evidence>
<keyword evidence="2 12" id="KW-0645">Protease</keyword>
<keyword evidence="6 12" id="KW-0720">Serine protease</keyword>
<dbReference type="PROSITE" id="PS00136">
    <property type="entry name" value="SUBTILASE_ASP"/>
    <property type="match status" value="1"/>
</dbReference>
<feature type="domain" description="P/Homo B" evidence="15">
    <location>
        <begin position="385"/>
        <end position="518"/>
    </location>
</feature>
<keyword evidence="17" id="KW-1185">Reference proteome</keyword>
<comment type="similarity">
    <text evidence="1">Belongs to the peptidase S8 family. Furin subfamily.</text>
</comment>
<evidence type="ECO:0000256" key="14">
    <source>
        <dbReference type="SAM" id="SignalP"/>
    </source>
</evidence>
<comment type="caution">
    <text evidence="11">Lacks conserved residue(s) required for the propagation of feature annotation.</text>
</comment>
<dbReference type="Pfam" id="PF01483">
    <property type="entry name" value="P_proprotein"/>
    <property type="match status" value="1"/>
</dbReference>
<name>A0A226D246_FOLCA</name>
<protein>
    <recommendedName>
        <fullName evidence="10">furin</fullName>
        <ecNumber evidence="10">3.4.21.75</ecNumber>
    </recommendedName>
</protein>
<dbReference type="EC" id="3.4.21.75" evidence="10"/>
<keyword evidence="8" id="KW-0325">Glycoprotein</keyword>
<comment type="caution">
    <text evidence="16">The sequence shown here is derived from an EMBL/GenBank/DDBJ whole genome shotgun (WGS) entry which is preliminary data.</text>
</comment>
<dbReference type="EMBL" id="LNIX01000039">
    <property type="protein sequence ID" value="OXA39289.1"/>
    <property type="molecule type" value="Genomic_DNA"/>
</dbReference>
<proteinExistence type="inferred from homology"/>
<dbReference type="InterPro" id="IPR000209">
    <property type="entry name" value="Peptidase_S8/S53_dom"/>
</dbReference>
<dbReference type="OrthoDB" id="300641at2759"/>
<feature type="transmembrane region" description="Helical" evidence="13">
    <location>
        <begin position="541"/>
        <end position="561"/>
    </location>
</feature>
<gene>
    <name evidence="16" type="ORF">Fcan01_25971</name>
</gene>
<evidence type="ECO:0000256" key="8">
    <source>
        <dbReference type="ARBA" id="ARBA00023180"/>
    </source>
</evidence>
<dbReference type="GO" id="GO:0004252">
    <property type="term" value="F:serine-type endopeptidase activity"/>
    <property type="evidence" value="ECO:0007669"/>
    <property type="project" value="UniProtKB-EC"/>
</dbReference>
<keyword evidence="7" id="KW-0865">Zymogen</keyword>
<dbReference type="InterPro" id="IPR036852">
    <property type="entry name" value="Peptidase_S8/S53_dom_sf"/>
</dbReference>
<dbReference type="Gene3D" id="3.40.50.200">
    <property type="entry name" value="Peptidase S8/S53 domain"/>
    <property type="match status" value="1"/>
</dbReference>
<evidence type="ECO:0000256" key="5">
    <source>
        <dbReference type="ARBA" id="ARBA00022801"/>
    </source>
</evidence>
<dbReference type="InterPro" id="IPR015500">
    <property type="entry name" value="Peptidase_S8_subtilisin-rel"/>
</dbReference>
<dbReference type="CDD" id="cd04059">
    <property type="entry name" value="Peptidases_S8_Protein_convertases_Kexins_Furin-like"/>
    <property type="match status" value="1"/>
</dbReference>
<reference evidence="16 17" key="1">
    <citation type="submission" date="2015-12" db="EMBL/GenBank/DDBJ databases">
        <title>The genome of Folsomia candida.</title>
        <authorList>
            <person name="Faddeeva A."/>
            <person name="Derks M.F."/>
            <person name="Anvar Y."/>
            <person name="Smit S."/>
            <person name="Van Straalen N."/>
            <person name="Roelofs D."/>
        </authorList>
    </citation>
    <scope>NUCLEOTIDE SEQUENCE [LARGE SCALE GENOMIC DNA]</scope>
    <source>
        <strain evidence="16 17">VU population</strain>
        <tissue evidence="16">Whole body</tissue>
    </source>
</reference>
<dbReference type="PROSITE" id="PS51892">
    <property type="entry name" value="SUBTILASE"/>
    <property type="match status" value="1"/>
</dbReference>
<evidence type="ECO:0000256" key="4">
    <source>
        <dbReference type="ARBA" id="ARBA00022729"/>
    </source>
</evidence>
<sequence>MFRIAIIICVLYSATTRANEFIGRTSRNYIASRDSWSSTRHDDSFRNEYTFSDPEWEKMWHLNRGQGQDMNVIEAWNEGFTGKGVVVSILDDGLEISHPDLSKNYDPLASYDYVSNDPDPTPDYSDSSNYQGTRCAGVVAAEANNSICGVGIAYEASIGGIRMLNSMNSTPLDKVEAASLSHNNQHIDIYSASWGPDDYGRTVDGPGELARNAIFHGVNKGRGGLGSIFVWASGTGGRWGDNCNCDGYVNSMYTISISTASERGTVPWYAEHCSPSLATTYSSDSWKANDRNITTTTIGEKCTSSFDGTSPAAPIAAGILALTLQANPTLTWRDVQHIIVRTSRSAPLTSQDWATNGAGLRYSNFFGFGLMDAGAMVKLARRWISVSERFVCQVPVIRIDSEETIARYGTLRRKFKLEGLNCPNVGHLEHVQLIVSTRSNQRGNLGMVIISPSGTISTVLTPRPRDIFGKSFINWPFMTVHFWGENPIGTWTLEFQNNGTFNQILSNVTFLGYGTLSNPNQGDSNFPSGLSNRDEIQDEKWPFYISFWTILEFSIIVFIIWQVVKWIGARRNENKFTKVQM</sequence>
<dbReference type="InterPro" id="IPR023828">
    <property type="entry name" value="Peptidase_S8_Ser-AS"/>
</dbReference>